<evidence type="ECO:0000259" key="7">
    <source>
        <dbReference type="Pfam" id="PF00551"/>
    </source>
</evidence>
<dbReference type="UniPathway" id="UPA00074">
    <property type="reaction ID" value="UER00126"/>
</dbReference>
<dbReference type="PANTHER" id="PTHR43369:SF2">
    <property type="entry name" value="PHOSPHORIBOSYLGLYCINAMIDE FORMYLTRANSFERASE"/>
    <property type="match status" value="1"/>
</dbReference>
<dbReference type="GO" id="GO:0006189">
    <property type="term" value="P:'de novo' IMP biosynthetic process"/>
    <property type="evidence" value="ECO:0007669"/>
    <property type="project" value="UniProtKB-UniRule"/>
</dbReference>
<feature type="site" description="Raises pKa of active site His" evidence="6">
    <location>
        <position position="145"/>
    </location>
</feature>
<gene>
    <name evidence="6 8" type="primary">purN</name>
    <name evidence="8" type="ORF">GWK17_11085</name>
</gene>
<feature type="binding site" evidence="6">
    <location>
        <begin position="12"/>
        <end position="14"/>
    </location>
    <ligand>
        <name>N(1)-(5-phospho-beta-D-ribosyl)glycinamide</name>
        <dbReference type="ChEBI" id="CHEBI:143788"/>
    </ligand>
</feature>
<reference evidence="8 9" key="1">
    <citation type="submission" date="2020-03" db="EMBL/GenBank/DDBJ databases">
        <authorList>
            <person name="Sun Q."/>
        </authorList>
    </citation>
    <scope>NUCLEOTIDE SEQUENCE [LARGE SCALE GENOMIC DNA]</scope>
    <source>
        <strain evidence="8 9">KACC 21451</strain>
    </source>
</reference>
<comment type="function">
    <text evidence="6">Catalyzes the transfer of a formyl group from 10-formyltetrahydrofolate to 5-phospho-ribosyl-glycinamide (GAR), producing 5-phospho-ribosyl-N-formylglycinamide (FGAR) and tetrahydrofolate.</text>
</comment>
<dbReference type="EMBL" id="JAAVUM010000006">
    <property type="protein sequence ID" value="NKE06003.1"/>
    <property type="molecule type" value="Genomic_DNA"/>
</dbReference>
<evidence type="ECO:0000256" key="1">
    <source>
        <dbReference type="ARBA" id="ARBA00005054"/>
    </source>
</evidence>
<feature type="binding site" evidence="6">
    <location>
        <position position="107"/>
    </location>
    <ligand>
        <name>(6R)-10-formyltetrahydrofolate</name>
        <dbReference type="ChEBI" id="CHEBI:195366"/>
    </ligand>
</feature>
<organism evidence="8 9">
    <name type="scientific">Mesobacillus selenatarsenatis</name>
    <dbReference type="NCBI Taxonomy" id="388741"/>
    <lineage>
        <taxon>Bacteria</taxon>
        <taxon>Bacillati</taxon>
        <taxon>Bacillota</taxon>
        <taxon>Bacilli</taxon>
        <taxon>Bacillales</taxon>
        <taxon>Bacillaceae</taxon>
        <taxon>Mesobacillus</taxon>
    </lineage>
</organism>
<dbReference type="AlphaFoldDB" id="A0A846TBT0"/>
<comment type="caution">
    <text evidence="8">The sequence shown here is derived from an EMBL/GenBank/DDBJ whole genome shotgun (WGS) entry which is preliminary data.</text>
</comment>
<dbReference type="CDD" id="cd08645">
    <property type="entry name" value="FMT_core_GART"/>
    <property type="match status" value="1"/>
</dbReference>
<evidence type="ECO:0000256" key="6">
    <source>
        <dbReference type="HAMAP-Rule" id="MF_01930"/>
    </source>
</evidence>
<proteinExistence type="inferred from homology"/>
<dbReference type="HAMAP" id="MF_01930">
    <property type="entry name" value="PurN"/>
    <property type="match status" value="1"/>
</dbReference>
<dbReference type="Proteomes" id="UP000587942">
    <property type="component" value="Unassembled WGS sequence"/>
</dbReference>
<feature type="domain" description="Formyl transferase N-terminal" evidence="7">
    <location>
        <begin position="2"/>
        <end position="182"/>
    </location>
</feature>
<protein>
    <recommendedName>
        <fullName evidence="6">Phosphoribosylglycinamide formyltransferase</fullName>
        <ecNumber evidence="6">2.1.2.2</ecNumber>
    </recommendedName>
    <alternativeName>
        <fullName evidence="6">5'-phosphoribosylglycinamide transformylase</fullName>
    </alternativeName>
    <alternativeName>
        <fullName evidence="6">GAR transformylase</fullName>
        <shortName evidence="6">GART</shortName>
    </alternativeName>
</protein>
<keyword evidence="3 6" id="KW-0658">Purine biosynthesis</keyword>
<dbReference type="PROSITE" id="PS00373">
    <property type="entry name" value="GART"/>
    <property type="match status" value="1"/>
</dbReference>
<keyword evidence="2 6" id="KW-0808">Transferase</keyword>
<dbReference type="Gene3D" id="3.40.50.170">
    <property type="entry name" value="Formyl transferase, N-terminal domain"/>
    <property type="match status" value="1"/>
</dbReference>
<dbReference type="InterPro" id="IPR001555">
    <property type="entry name" value="GART_AS"/>
</dbReference>
<dbReference type="GO" id="GO:0004644">
    <property type="term" value="F:phosphoribosylglycinamide formyltransferase activity"/>
    <property type="evidence" value="ECO:0007669"/>
    <property type="project" value="UniProtKB-UniRule"/>
</dbReference>
<dbReference type="EC" id="2.1.2.2" evidence="6"/>
<comment type="similarity">
    <text evidence="4 6">Belongs to the GART family.</text>
</comment>
<dbReference type="RefSeq" id="WP_167832428.1">
    <property type="nucleotide sequence ID" value="NZ_JAAVUM010000006.1"/>
</dbReference>
<dbReference type="Pfam" id="PF00551">
    <property type="entry name" value="Formyl_trans_N"/>
    <property type="match status" value="1"/>
</dbReference>
<sequence length="200" mass="21352">MKKIAVFASGSGSNFQAIAVAAQAGMLNVEISLLVCDKPGAFAVDRAEMLGIPALVISPKSYPSKVAYETEILQKLAGLEIDMIVLAGYMRLIGPTLLEAYEGKIVNIHPSILPAFPGKDAIGQALAAGVEKTGVTIHYVDEGMDTGPIIASAAVKIAPGETRESLQKKIQRIEHSLYPEVLEELLNGEEEAVQWEKSVH</sequence>
<name>A0A846TBT0_9BACI</name>
<dbReference type="GO" id="GO:0005829">
    <property type="term" value="C:cytosol"/>
    <property type="evidence" value="ECO:0007669"/>
    <property type="project" value="TreeGrafter"/>
</dbReference>
<dbReference type="PANTHER" id="PTHR43369">
    <property type="entry name" value="PHOSPHORIBOSYLGLYCINAMIDE FORMYLTRANSFERASE"/>
    <property type="match status" value="1"/>
</dbReference>
<dbReference type="InterPro" id="IPR002376">
    <property type="entry name" value="Formyl_transf_N"/>
</dbReference>
<dbReference type="NCBIfam" id="TIGR00639">
    <property type="entry name" value="PurN"/>
    <property type="match status" value="1"/>
</dbReference>
<evidence type="ECO:0000256" key="4">
    <source>
        <dbReference type="ARBA" id="ARBA00038440"/>
    </source>
</evidence>
<dbReference type="InterPro" id="IPR004607">
    <property type="entry name" value="GART"/>
</dbReference>
<dbReference type="InterPro" id="IPR036477">
    <property type="entry name" value="Formyl_transf_N_sf"/>
</dbReference>
<feature type="binding site" evidence="6">
    <location>
        <begin position="90"/>
        <end position="93"/>
    </location>
    <ligand>
        <name>(6R)-10-formyltetrahydrofolate</name>
        <dbReference type="ChEBI" id="CHEBI:195366"/>
    </ligand>
</feature>
<feature type="binding site" evidence="6">
    <location>
        <position position="65"/>
    </location>
    <ligand>
        <name>(6R)-10-formyltetrahydrofolate</name>
        <dbReference type="ChEBI" id="CHEBI:195366"/>
    </ligand>
</feature>
<evidence type="ECO:0000256" key="5">
    <source>
        <dbReference type="ARBA" id="ARBA00047664"/>
    </source>
</evidence>
<comment type="catalytic activity">
    <reaction evidence="5 6">
        <text>N(1)-(5-phospho-beta-D-ribosyl)glycinamide + (6R)-10-formyltetrahydrofolate = N(2)-formyl-N(1)-(5-phospho-beta-D-ribosyl)glycinamide + (6S)-5,6,7,8-tetrahydrofolate + H(+)</text>
        <dbReference type="Rhea" id="RHEA:15053"/>
        <dbReference type="ChEBI" id="CHEBI:15378"/>
        <dbReference type="ChEBI" id="CHEBI:57453"/>
        <dbReference type="ChEBI" id="CHEBI:143788"/>
        <dbReference type="ChEBI" id="CHEBI:147286"/>
        <dbReference type="ChEBI" id="CHEBI:195366"/>
        <dbReference type="EC" id="2.1.2.2"/>
    </reaction>
</comment>
<evidence type="ECO:0000256" key="3">
    <source>
        <dbReference type="ARBA" id="ARBA00022755"/>
    </source>
</evidence>
<evidence type="ECO:0000313" key="9">
    <source>
        <dbReference type="Proteomes" id="UP000587942"/>
    </source>
</evidence>
<accession>A0A846TBT0</accession>
<feature type="active site" description="Proton donor" evidence="6">
    <location>
        <position position="109"/>
    </location>
</feature>
<dbReference type="SUPFAM" id="SSF53328">
    <property type="entry name" value="Formyltransferase"/>
    <property type="match status" value="1"/>
</dbReference>
<evidence type="ECO:0000256" key="2">
    <source>
        <dbReference type="ARBA" id="ARBA00022679"/>
    </source>
</evidence>
<comment type="pathway">
    <text evidence="1 6">Purine metabolism; IMP biosynthesis via de novo pathway; N(2)-formyl-N(1)-(5-phospho-D-ribosyl)glycinamide from N(1)-(5-phospho-D-ribosyl)glycinamide (10-formyl THF route): step 1/1.</text>
</comment>
<dbReference type="FunFam" id="3.40.50.170:FF:000007">
    <property type="entry name" value="Phosphoribosylglycinamide formyltransferase"/>
    <property type="match status" value="1"/>
</dbReference>
<evidence type="ECO:0000313" key="8">
    <source>
        <dbReference type="EMBL" id="NKE06003.1"/>
    </source>
</evidence>